<proteinExistence type="predicted"/>
<accession>A0ABV2NPY7</accession>
<dbReference type="Proteomes" id="UP001549119">
    <property type="component" value="Unassembled WGS sequence"/>
</dbReference>
<dbReference type="RefSeq" id="WP_209650371.1">
    <property type="nucleotide sequence ID" value="NZ_JBEPNV010000001.1"/>
</dbReference>
<sequence>MPKATDQEILAASYALRVARADLNVAFDAEMAAERELVARRQARDEARSVADRAHREFDRLLELRDHPSEQA</sequence>
<evidence type="ECO:0000313" key="1">
    <source>
        <dbReference type="EMBL" id="MET3868327.1"/>
    </source>
</evidence>
<evidence type="ECO:0000313" key="2">
    <source>
        <dbReference type="EMBL" id="MET3868586.1"/>
    </source>
</evidence>
<organism evidence="2 3">
    <name type="scientific">Methylobacterium radiotolerans</name>
    <dbReference type="NCBI Taxonomy" id="31998"/>
    <lineage>
        <taxon>Bacteria</taxon>
        <taxon>Pseudomonadati</taxon>
        <taxon>Pseudomonadota</taxon>
        <taxon>Alphaproteobacteria</taxon>
        <taxon>Hyphomicrobiales</taxon>
        <taxon>Methylobacteriaceae</taxon>
        <taxon>Methylobacterium</taxon>
    </lineage>
</organism>
<evidence type="ECO:0000313" key="3">
    <source>
        <dbReference type="Proteomes" id="UP001549119"/>
    </source>
</evidence>
<gene>
    <name evidence="1" type="ORF">ABIC20_005636</name>
    <name evidence="2" type="ORF">ABIC20_005895</name>
</gene>
<comment type="caution">
    <text evidence="2">The sequence shown here is derived from an EMBL/GenBank/DDBJ whole genome shotgun (WGS) entry which is preliminary data.</text>
</comment>
<protein>
    <submittedName>
        <fullName evidence="2">Uncharacterized protein</fullName>
    </submittedName>
</protein>
<reference evidence="2 3" key="1">
    <citation type="submission" date="2024-06" db="EMBL/GenBank/DDBJ databases">
        <title>Genomics of switchgrass bacterial isolates.</title>
        <authorList>
            <person name="Shade A."/>
        </authorList>
    </citation>
    <scope>NUCLEOTIDE SEQUENCE [LARGE SCALE GENOMIC DNA]</scope>
    <source>
        <strain evidence="2 3">PvP084</strain>
    </source>
</reference>
<dbReference type="EMBL" id="JBEPNW010000002">
    <property type="protein sequence ID" value="MET3868586.1"/>
    <property type="molecule type" value="Genomic_DNA"/>
</dbReference>
<dbReference type="EMBL" id="JBEPNW010000002">
    <property type="protein sequence ID" value="MET3868327.1"/>
    <property type="molecule type" value="Genomic_DNA"/>
</dbReference>
<keyword evidence="3" id="KW-1185">Reference proteome</keyword>
<name>A0ABV2NPY7_9HYPH</name>